<gene>
    <name evidence="1" type="ORF">RPERSI_LOCUS30026</name>
</gene>
<comment type="caution">
    <text evidence="1">The sequence shown here is derived from an EMBL/GenBank/DDBJ whole genome shotgun (WGS) entry which is preliminary data.</text>
</comment>
<organism evidence="1 2">
    <name type="scientific">Racocetra persica</name>
    <dbReference type="NCBI Taxonomy" id="160502"/>
    <lineage>
        <taxon>Eukaryota</taxon>
        <taxon>Fungi</taxon>
        <taxon>Fungi incertae sedis</taxon>
        <taxon>Mucoromycota</taxon>
        <taxon>Glomeromycotina</taxon>
        <taxon>Glomeromycetes</taxon>
        <taxon>Diversisporales</taxon>
        <taxon>Gigasporaceae</taxon>
        <taxon>Racocetra</taxon>
    </lineage>
</organism>
<accession>A0ACA9SHC8</accession>
<protein>
    <submittedName>
        <fullName evidence="1">22294_t:CDS:1</fullName>
    </submittedName>
</protein>
<dbReference type="Proteomes" id="UP000789920">
    <property type="component" value="Unassembled WGS sequence"/>
</dbReference>
<evidence type="ECO:0000313" key="2">
    <source>
        <dbReference type="Proteomes" id="UP000789920"/>
    </source>
</evidence>
<feature type="non-terminal residue" evidence="1">
    <location>
        <position position="1"/>
    </location>
</feature>
<name>A0ACA9SHC8_9GLOM</name>
<evidence type="ECO:0000313" key="1">
    <source>
        <dbReference type="EMBL" id="CAG8836697.1"/>
    </source>
</evidence>
<feature type="non-terminal residue" evidence="1">
    <location>
        <position position="57"/>
    </location>
</feature>
<keyword evidence="2" id="KW-1185">Reference proteome</keyword>
<sequence length="57" mass="6412">KIATINNLDFTGSVARLRCRLIKEDTPKSKILHSLGTSLMLAFEGVLDEEPLEIREE</sequence>
<proteinExistence type="predicted"/>
<dbReference type="EMBL" id="CAJVQC010115487">
    <property type="protein sequence ID" value="CAG8836697.1"/>
    <property type="molecule type" value="Genomic_DNA"/>
</dbReference>
<reference evidence="1" key="1">
    <citation type="submission" date="2021-06" db="EMBL/GenBank/DDBJ databases">
        <authorList>
            <person name="Kallberg Y."/>
            <person name="Tangrot J."/>
            <person name="Rosling A."/>
        </authorList>
    </citation>
    <scope>NUCLEOTIDE SEQUENCE</scope>
    <source>
        <strain evidence="1">MA461A</strain>
    </source>
</reference>